<keyword evidence="1" id="KW-0732">Signal</keyword>
<gene>
    <name evidence="2" type="ORF">NCTC10692_01896</name>
</gene>
<dbReference type="AlphaFoldDB" id="A0A379JSF1"/>
<name>A0A379JSF1_ECTOL</name>
<evidence type="ECO:0000256" key="1">
    <source>
        <dbReference type="SAM" id="SignalP"/>
    </source>
</evidence>
<organism evidence="2 3">
    <name type="scientific">Ectopseudomonas oleovorans</name>
    <name type="common">Pseudomonas oleovorans</name>
    <dbReference type="NCBI Taxonomy" id="301"/>
    <lineage>
        <taxon>Bacteria</taxon>
        <taxon>Pseudomonadati</taxon>
        <taxon>Pseudomonadota</taxon>
        <taxon>Gammaproteobacteria</taxon>
        <taxon>Pseudomonadales</taxon>
        <taxon>Pseudomonadaceae</taxon>
        <taxon>Ectopseudomonas</taxon>
    </lineage>
</organism>
<protein>
    <submittedName>
        <fullName evidence="2">Uncharacterized protein conserved in bacteria</fullName>
    </submittedName>
</protein>
<dbReference type="InterPro" id="IPR018759">
    <property type="entry name" value="BBP2_2"/>
</dbReference>
<feature type="chain" id="PRO_5016682373" evidence="1">
    <location>
        <begin position="21"/>
        <end position="383"/>
    </location>
</feature>
<dbReference type="Pfam" id="PF10082">
    <property type="entry name" value="BBP2_2"/>
    <property type="match status" value="1"/>
</dbReference>
<feature type="signal peptide" evidence="1">
    <location>
        <begin position="1"/>
        <end position="20"/>
    </location>
</feature>
<sequence>MHLQTLATAVAVAASANAWAVEPQAIDIGGFRFIPTLNISENHDDNIFAKENNEQSSWVTSITPTFVLSAETAKSGYQIKYSLDRDIFHSAHAADNTDHHLTGEAAFAFDARNRLKLQAGYHKTEDTVDTAVDGELDKFTTKNVGGVYSYGAETARAQVDFGANHMRKRTDNSGNINAEKEYDATTLNSIFYYRVAPKTKALAEVRHTKYDYVQRTSTLDATNMAYLVGATWEATARTTGTVKFGYEEKDFDSSLRKDRESPMWEVGVSWAPRTYSVFNLNARRAFDEGDDGASVIKSQGFDASWKHYWLERLYSEVSYSMTEKKYQDITRTDDLQTFGLGLTYEARRWLDIGVGYKYSENDSSLRGESYERNIVGVSVTGSL</sequence>
<proteinExistence type="predicted"/>
<reference evidence="2 3" key="1">
    <citation type="submission" date="2018-06" db="EMBL/GenBank/DDBJ databases">
        <authorList>
            <consortium name="Pathogen Informatics"/>
            <person name="Doyle S."/>
        </authorList>
    </citation>
    <scope>NUCLEOTIDE SEQUENCE [LARGE SCALE GENOMIC DNA]</scope>
    <source>
        <strain evidence="2 3">NCTC10692</strain>
    </source>
</reference>
<dbReference type="Proteomes" id="UP000255303">
    <property type="component" value="Unassembled WGS sequence"/>
</dbReference>
<dbReference type="EMBL" id="UGUV01000002">
    <property type="protein sequence ID" value="SUD51445.1"/>
    <property type="molecule type" value="Genomic_DNA"/>
</dbReference>
<accession>A0A379JSF1</accession>
<evidence type="ECO:0000313" key="3">
    <source>
        <dbReference type="Proteomes" id="UP000255303"/>
    </source>
</evidence>
<dbReference type="SUPFAM" id="SSF56935">
    <property type="entry name" value="Porins"/>
    <property type="match status" value="2"/>
</dbReference>
<evidence type="ECO:0000313" key="2">
    <source>
        <dbReference type="EMBL" id="SUD51445.1"/>
    </source>
</evidence>